<reference evidence="5 6" key="1">
    <citation type="submission" date="2024-09" db="EMBL/GenBank/DDBJ databases">
        <title>Chromosome-scale assembly of Riccia sorocarpa.</title>
        <authorList>
            <person name="Paukszto L."/>
        </authorList>
    </citation>
    <scope>NUCLEOTIDE SEQUENCE [LARGE SCALE GENOMIC DNA]</scope>
    <source>
        <strain evidence="5">LP-2024</strain>
        <tissue evidence="5">Aerial parts of the thallus</tissue>
    </source>
</reference>
<evidence type="ECO:0000256" key="1">
    <source>
        <dbReference type="ARBA" id="ARBA00010050"/>
    </source>
</evidence>
<dbReference type="InterPro" id="IPR000744">
    <property type="entry name" value="NSF_attach"/>
</dbReference>
<evidence type="ECO:0000256" key="4">
    <source>
        <dbReference type="SAM" id="MobiDB-lite"/>
    </source>
</evidence>
<evidence type="ECO:0000313" key="5">
    <source>
        <dbReference type="EMBL" id="KAL3699959.1"/>
    </source>
</evidence>
<dbReference type="PANTHER" id="PTHR13768">
    <property type="entry name" value="SOLUBLE NSF ATTACHMENT PROTEIN SNAP"/>
    <property type="match status" value="1"/>
</dbReference>
<feature type="region of interest" description="Disordered" evidence="4">
    <location>
        <begin position="1"/>
        <end position="28"/>
    </location>
</feature>
<dbReference type="PANTHER" id="PTHR13768:SF8">
    <property type="entry name" value="ALPHA-SOLUBLE NSF ATTACHMENT PROTEIN"/>
    <property type="match status" value="1"/>
</dbReference>
<dbReference type="Pfam" id="PF14938">
    <property type="entry name" value="SNAP"/>
    <property type="match status" value="1"/>
</dbReference>
<dbReference type="PRINTS" id="PR00448">
    <property type="entry name" value="NSFATTACHMNT"/>
</dbReference>
<keyword evidence="3" id="KW-0653">Protein transport</keyword>
<dbReference type="Gene3D" id="1.25.40.10">
    <property type="entry name" value="Tetratricopeptide repeat domain"/>
    <property type="match status" value="1"/>
</dbReference>
<proteinExistence type="inferred from homology"/>
<dbReference type="EMBL" id="JBJQOH010000001">
    <property type="protein sequence ID" value="KAL3699959.1"/>
    <property type="molecule type" value="Genomic_DNA"/>
</dbReference>
<evidence type="ECO:0008006" key="7">
    <source>
        <dbReference type="Google" id="ProtNLM"/>
    </source>
</evidence>
<comment type="similarity">
    <text evidence="1">Belongs to the SNAP family.</text>
</comment>
<dbReference type="InterPro" id="IPR011990">
    <property type="entry name" value="TPR-like_helical_dom_sf"/>
</dbReference>
<accession>A0ABD3IBP5</accession>
<dbReference type="AlphaFoldDB" id="A0ABD3IBP5"/>
<name>A0ABD3IBP5_9MARC</name>
<feature type="compositionally biased region" description="Polar residues" evidence="4">
    <location>
        <begin position="1"/>
        <end position="17"/>
    </location>
</feature>
<evidence type="ECO:0000256" key="2">
    <source>
        <dbReference type="ARBA" id="ARBA00022448"/>
    </source>
</evidence>
<evidence type="ECO:0000313" key="6">
    <source>
        <dbReference type="Proteomes" id="UP001633002"/>
    </source>
</evidence>
<gene>
    <name evidence="5" type="ORF">R1sor_017981</name>
</gene>
<dbReference type="GO" id="GO:0015031">
    <property type="term" value="P:protein transport"/>
    <property type="evidence" value="ECO:0007669"/>
    <property type="project" value="UniProtKB-KW"/>
</dbReference>
<dbReference type="Proteomes" id="UP001633002">
    <property type="component" value="Unassembled WGS sequence"/>
</dbReference>
<keyword evidence="6" id="KW-1185">Reference proteome</keyword>
<evidence type="ECO:0000256" key="3">
    <source>
        <dbReference type="ARBA" id="ARBA00022927"/>
    </source>
</evidence>
<organism evidence="5 6">
    <name type="scientific">Riccia sorocarpa</name>
    <dbReference type="NCBI Taxonomy" id="122646"/>
    <lineage>
        <taxon>Eukaryota</taxon>
        <taxon>Viridiplantae</taxon>
        <taxon>Streptophyta</taxon>
        <taxon>Embryophyta</taxon>
        <taxon>Marchantiophyta</taxon>
        <taxon>Marchantiopsida</taxon>
        <taxon>Marchantiidae</taxon>
        <taxon>Marchantiales</taxon>
        <taxon>Ricciaceae</taxon>
        <taxon>Riccia</taxon>
    </lineage>
</organism>
<comment type="caution">
    <text evidence="5">The sequence shown here is derived from an EMBL/GenBank/DDBJ whole genome shotgun (WGS) entry which is preliminary data.</text>
</comment>
<keyword evidence="2" id="KW-0813">Transport</keyword>
<dbReference type="SUPFAM" id="SSF48452">
    <property type="entry name" value="TPR-like"/>
    <property type="match status" value="1"/>
</dbReference>
<protein>
    <recommendedName>
        <fullName evidence="7">Alpha-soluble NSF attachment protein</fullName>
    </recommendedName>
</protein>
<sequence>MAEQNFATQQQLVTVSTDQDDQQRKGDDYERRAANEVNGWGIFSGDFEKAVQFLEKSCSFYKPSKAFDKLAGAQMKIVRCYLKMGNVQGGALTYVSAAKHFKRIQHPGAVTCLSRAAMLFDEIGELSAAGRCYQELGEMSEAEGKISESIGHYCKAAEVYSDNESLALSTLCRTKVAKQAAEIERYEEAIDIFGALAKDAVSSNASKKTAREMFLYAGLCHLCSPNSKVAAMKQALKGFQEVEPNFNASRESKILLVSIYLLSELT</sequence>